<keyword evidence="2" id="KW-1185">Reference proteome</keyword>
<dbReference type="Proteomes" id="UP001345827">
    <property type="component" value="Unassembled WGS sequence"/>
</dbReference>
<name>A0AAV9QKX5_9PEZI</name>
<dbReference type="SUPFAM" id="SSF52833">
    <property type="entry name" value="Thioredoxin-like"/>
    <property type="match status" value="1"/>
</dbReference>
<gene>
    <name evidence="1" type="ORF">LTR25_000169</name>
</gene>
<dbReference type="EMBL" id="JAXLQG010000001">
    <property type="protein sequence ID" value="KAK5545162.1"/>
    <property type="molecule type" value="Genomic_DNA"/>
</dbReference>
<evidence type="ECO:0008006" key="3">
    <source>
        <dbReference type="Google" id="ProtNLM"/>
    </source>
</evidence>
<proteinExistence type="predicted"/>
<evidence type="ECO:0000313" key="2">
    <source>
        <dbReference type="Proteomes" id="UP001345827"/>
    </source>
</evidence>
<organism evidence="1 2">
    <name type="scientific">Vermiconidia calcicola</name>
    <dbReference type="NCBI Taxonomy" id="1690605"/>
    <lineage>
        <taxon>Eukaryota</taxon>
        <taxon>Fungi</taxon>
        <taxon>Dikarya</taxon>
        <taxon>Ascomycota</taxon>
        <taxon>Pezizomycotina</taxon>
        <taxon>Dothideomycetes</taxon>
        <taxon>Dothideomycetidae</taxon>
        <taxon>Mycosphaerellales</taxon>
        <taxon>Extremaceae</taxon>
        <taxon>Vermiconidia</taxon>
    </lineage>
</organism>
<reference evidence="1 2" key="1">
    <citation type="submission" date="2023-06" db="EMBL/GenBank/DDBJ databases">
        <title>Black Yeasts Isolated from many extreme environments.</title>
        <authorList>
            <person name="Coleine C."/>
            <person name="Stajich J.E."/>
            <person name="Selbmann L."/>
        </authorList>
    </citation>
    <scope>NUCLEOTIDE SEQUENCE [LARGE SCALE GENOMIC DNA]</scope>
    <source>
        <strain evidence="1 2">CCFEE 5887</strain>
    </source>
</reference>
<sequence length="151" mass="17355">MAHTTFPSDLPVPEDDGLYNHLTDFKIPADINLPVASDPSKKNVNLAELKELTVVFCYPRTGVSRIYGISTQSPDYQAEVHKRLHLPYDLLSDENLAFQRGLNLPTFEWEGEKVLRRSMIAIQDGMVIKWWYPVFPPDRGVDDLIAWLKER</sequence>
<evidence type="ECO:0000313" key="1">
    <source>
        <dbReference type="EMBL" id="KAK5545162.1"/>
    </source>
</evidence>
<dbReference type="AlphaFoldDB" id="A0AAV9QKX5"/>
<dbReference type="Gene3D" id="3.40.30.10">
    <property type="entry name" value="Glutaredoxin"/>
    <property type="match status" value="1"/>
</dbReference>
<comment type="caution">
    <text evidence="1">The sequence shown here is derived from an EMBL/GenBank/DDBJ whole genome shotgun (WGS) entry which is preliminary data.</text>
</comment>
<dbReference type="InterPro" id="IPR036249">
    <property type="entry name" value="Thioredoxin-like_sf"/>
</dbReference>
<accession>A0AAV9QKX5</accession>
<protein>
    <recommendedName>
        <fullName evidence="3">Redoxin domain-containing protein</fullName>
    </recommendedName>
</protein>